<evidence type="ECO:0000256" key="10">
    <source>
        <dbReference type="RuleBase" id="RU000594"/>
    </source>
</evidence>
<dbReference type="Pfam" id="PF01252">
    <property type="entry name" value="Peptidase_A8"/>
    <property type="match status" value="1"/>
</dbReference>
<evidence type="ECO:0000256" key="12">
    <source>
        <dbReference type="SAM" id="MobiDB-lite"/>
    </source>
</evidence>
<feature type="active site" evidence="9">
    <location>
        <position position="112"/>
    </location>
</feature>
<sequence>MILWVILVALIVGADQWVKYLVVTNISGSDIVTAIPGVIDFVYVKNTGAAFSILENNIELLSAISALFCIGVLVYLLTQKPKNKLLILSLAFLFGGAVGNVIDRIFRGYVVDFIETTFINFPVFNIADVAITIGAVLLIIYILFFDKKEQEKLAAALAEEQPAPEAAEPEIAETEAGETDGEKDADGTSA</sequence>
<feature type="compositionally biased region" description="Low complexity" evidence="12">
    <location>
        <begin position="156"/>
        <end position="166"/>
    </location>
</feature>
<dbReference type="Proteomes" id="UP000824111">
    <property type="component" value="Unassembled WGS sequence"/>
</dbReference>
<name>A0A9D1LUE3_9FIRM</name>
<evidence type="ECO:0000256" key="11">
    <source>
        <dbReference type="RuleBase" id="RU004181"/>
    </source>
</evidence>
<evidence type="ECO:0000256" key="1">
    <source>
        <dbReference type="ARBA" id="ARBA00006139"/>
    </source>
</evidence>
<evidence type="ECO:0000256" key="4">
    <source>
        <dbReference type="ARBA" id="ARBA00022692"/>
    </source>
</evidence>
<reference evidence="13" key="2">
    <citation type="journal article" date="2021" name="PeerJ">
        <title>Extensive microbial diversity within the chicken gut microbiome revealed by metagenomics and culture.</title>
        <authorList>
            <person name="Gilroy R."/>
            <person name="Ravi A."/>
            <person name="Getino M."/>
            <person name="Pursley I."/>
            <person name="Horton D.L."/>
            <person name="Alikhan N.F."/>
            <person name="Baker D."/>
            <person name="Gharbi K."/>
            <person name="Hall N."/>
            <person name="Watson M."/>
            <person name="Adriaenssens E.M."/>
            <person name="Foster-Nyarko E."/>
            <person name="Jarju S."/>
            <person name="Secka A."/>
            <person name="Antonio M."/>
            <person name="Oren A."/>
            <person name="Chaudhuri R.R."/>
            <person name="La Ragione R."/>
            <person name="Hildebrand F."/>
            <person name="Pallen M.J."/>
        </authorList>
    </citation>
    <scope>NUCLEOTIDE SEQUENCE</scope>
    <source>
        <strain evidence="13">ChiSjej4B22-9803</strain>
    </source>
</reference>
<dbReference type="GO" id="GO:0005886">
    <property type="term" value="C:plasma membrane"/>
    <property type="evidence" value="ECO:0007669"/>
    <property type="project" value="UniProtKB-SubCell"/>
</dbReference>
<feature type="transmembrane region" description="Helical" evidence="9">
    <location>
        <begin position="60"/>
        <end position="78"/>
    </location>
</feature>
<evidence type="ECO:0000256" key="6">
    <source>
        <dbReference type="ARBA" id="ARBA00022801"/>
    </source>
</evidence>
<evidence type="ECO:0000256" key="9">
    <source>
        <dbReference type="HAMAP-Rule" id="MF_00161"/>
    </source>
</evidence>
<evidence type="ECO:0000256" key="8">
    <source>
        <dbReference type="ARBA" id="ARBA00023136"/>
    </source>
</evidence>
<dbReference type="GO" id="GO:0006508">
    <property type="term" value="P:proteolysis"/>
    <property type="evidence" value="ECO:0007669"/>
    <property type="project" value="UniProtKB-KW"/>
</dbReference>
<accession>A0A9D1LUE3</accession>
<feature type="compositionally biased region" description="Basic and acidic residues" evidence="12">
    <location>
        <begin position="180"/>
        <end position="190"/>
    </location>
</feature>
<organism evidence="13 14">
    <name type="scientific">Candidatus Avimonoglobus intestinipullorum</name>
    <dbReference type="NCBI Taxonomy" id="2840699"/>
    <lineage>
        <taxon>Bacteria</taxon>
        <taxon>Bacillati</taxon>
        <taxon>Bacillota</taxon>
        <taxon>Clostridia</taxon>
        <taxon>Eubacteriales</taxon>
        <taxon>Candidatus Avimonoglobus</taxon>
    </lineage>
</organism>
<proteinExistence type="inferred from homology"/>
<dbReference type="InterPro" id="IPR001872">
    <property type="entry name" value="Peptidase_A8"/>
</dbReference>
<keyword evidence="2 9" id="KW-1003">Cell membrane</keyword>
<dbReference type="AlphaFoldDB" id="A0A9D1LUE3"/>
<evidence type="ECO:0000256" key="3">
    <source>
        <dbReference type="ARBA" id="ARBA00022670"/>
    </source>
</evidence>
<feature type="transmembrane region" description="Helical" evidence="9">
    <location>
        <begin position="85"/>
        <end position="102"/>
    </location>
</feature>
<feature type="active site" evidence="9">
    <location>
        <position position="128"/>
    </location>
</feature>
<keyword evidence="4 9" id="KW-0812">Transmembrane</keyword>
<dbReference type="HAMAP" id="MF_00161">
    <property type="entry name" value="LspA"/>
    <property type="match status" value="1"/>
</dbReference>
<keyword evidence="8 9" id="KW-0472">Membrane</keyword>
<gene>
    <name evidence="9 13" type="primary">lspA</name>
    <name evidence="13" type="ORF">IAB04_02545</name>
</gene>
<reference evidence="13" key="1">
    <citation type="submission" date="2020-10" db="EMBL/GenBank/DDBJ databases">
        <authorList>
            <person name="Gilroy R."/>
        </authorList>
    </citation>
    <scope>NUCLEOTIDE SEQUENCE</scope>
    <source>
        <strain evidence="13">ChiSjej4B22-9803</strain>
    </source>
</reference>
<comment type="subcellular location">
    <subcellularLocation>
        <location evidence="9">Cell membrane</location>
        <topology evidence="9">Multi-pass membrane protein</topology>
    </subcellularLocation>
</comment>
<protein>
    <recommendedName>
        <fullName evidence="9">Lipoprotein signal peptidase</fullName>
        <ecNumber evidence="9">3.4.23.36</ecNumber>
    </recommendedName>
    <alternativeName>
        <fullName evidence="9">Prolipoprotein signal peptidase</fullName>
    </alternativeName>
    <alternativeName>
        <fullName evidence="9">Signal peptidase II</fullName>
        <shortName evidence="9">SPase II</shortName>
    </alternativeName>
</protein>
<feature type="region of interest" description="Disordered" evidence="12">
    <location>
        <begin position="156"/>
        <end position="190"/>
    </location>
</feature>
<comment type="caution">
    <text evidence="13">The sequence shown here is derived from an EMBL/GenBank/DDBJ whole genome shotgun (WGS) entry which is preliminary data.</text>
</comment>
<dbReference type="NCBIfam" id="TIGR00077">
    <property type="entry name" value="lspA"/>
    <property type="match status" value="1"/>
</dbReference>
<feature type="transmembrane region" description="Helical" evidence="9">
    <location>
        <begin position="122"/>
        <end position="144"/>
    </location>
</feature>
<dbReference type="PRINTS" id="PR00781">
    <property type="entry name" value="LIPOSIGPTASE"/>
</dbReference>
<comment type="pathway">
    <text evidence="9">Protein modification; lipoprotein biosynthesis (signal peptide cleavage).</text>
</comment>
<keyword evidence="6 9" id="KW-0378">Hydrolase</keyword>
<dbReference type="EMBL" id="DVND01000065">
    <property type="protein sequence ID" value="HIU48224.1"/>
    <property type="molecule type" value="Genomic_DNA"/>
</dbReference>
<comment type="caution">
    <text evidence="9">Lacks conserved residue(s) required for the propagation of feature annotation.</text>
</comment>
<keyword evidence="7 9" id="KW-1133">Transmembrane helix</keyword>
<keyword evidence="5 9" id="KW-0064">Aspartyl protease</keyword>
<comment type="function">
    <text evidence="9 10">This protein specifically catalyzes the removal of signal peptides from prolipoproteins.</text>
</comment>
<dbReference type="EC" id="3.4.23.36" evidence="9"/>
<dbReference type="GO" id="GO:0004190">
    <property type="term" value="F:aspartic-type endopeptidase activity"/>
    <property type="evidence" value="ECO:0007669"/>
    <property type="project" value="UniProtKB-UniRule"/>
</dbReference>
<feature type="compositionally biased region" description="Acidic residues" evidence="12">
    <location>
        <begin position="167"/>
        <end position="179"/>
    </location>
</feature>
<evidence type="ECO:0000256" key="2">
    <source>
        <dbReference type="ARBA" id="ARBA00022475"/>
    </source>
</evidence>
<comment type="similarity">
    <text evidence="1 9 11">Belongs to the peptidase A8 family.</text>
</comment>
<keyword evidence="3 9" id="KW-0645">Protease</keyword>
<dbReference type="PROSITE" id="PS00855">
    <property type="entry name" value="SPASE_II"/>
    <property type="match status" value="1"/>
</dbReference>
<evidence type="ECO:0000313" key="13">
    <source>
        <dbReference type="EMBL" id="HIU48224.1"/>
    </source>
</evidence>
<comment type="catalytic activity">
    <reaction evidence="9 10">
        <text>Release of signal peptides from bacterial membrane prolipoproteins. Hydrolyzes -Xaa-Yaa-Zaa-|-(S,diacylglyceryl)Cys-, in which Xaa is hydrophobic (preferably Leu), and Yaa (Ala or Ser) and Zaa (Gly or Ala) have small, neutral side chains.</text>
        <dbReference type="EC" id="3.4.23.36"/>
    </reaction>
</comment>
<evidence type="ECO:0000256" key="5">
    <source>
        <dbReference type="ARBA" id="ARBA00022750"/>
    </source>
</evidence>
<dbReference type="PANTHER" id="PTHR33695">
    <property type="entry name" value="LIPOPROTEIN SIGNAL PEPTIDASE"/>
    <property type="match status" value="1"/>
</dbReference>
<evidence type="ECO:0000256" key="7">
    <source>
        <dbReference type="ARBA" id="ARBA00022989"/>
    </source>
</evidence>
<evidence type="ECO:0000313" key="14">
    <source>
        <dbReference type="Proteomes" id="UP000824111"/>
    </source>
</evidence>
<dbReference type="PANTHER" id="PTHR33695:SF1">
    <property type="entry name" value="LIPOPROTEIN SIGNAL PEPTIDASE"/>
    <property type="match status" value="1"/>
</dbReference>